<comment type="caution">
    <text evidence="4">The sequence shown here is derived from an EMBL/GenBank/DDBJ whole genome shotgun (WGS) entry which is preliminary data.</text>
</comment>
<sequence>MNSARKKIILDTDIGSDVDDAVSLAWLLREPKCELLGITTVSGDTCLRASLASALCRDAGREEVPIYPGIASPMFLSESRQPEVPQADILANGKCSHQQADSFPQHQAIRFLQETIRANPGEVTLLAIGPLTNLGLLFSVDPEIPSLLKELVIMGGNFTPVRWLGEYGAGRCEWNIVNDPHAAEIVYRADVKIHRSIGIDVTARVNLSPAEVRQRFRCPGLNLVLEMAQVWFDGGRDEVTFHDPLAAVSIFEPDICSWARGGVQVVPDGLMEGYTLFNPDAPQESPVHEVANDVDIPRFFDRYFGNFI</sequence>
<dbReference type="Pfam" id="PF01156">
    <property type="entry name" value="IU_nuc_hydro"/>
    <property type="match status" value="1"/>
</dbReference>
<dbReference type="Gene3D" id="3.90.245.10">
    <property type="entry name" value="Ribonucleoside hydrolase-like"/>
    <property type="match status" value="1"/>
</dbReference>
<dbReference type="SUPFAM" id="SSF53590">
    <property type="entry name" value="Nucleoside hydrolase"/>
    <property type="match status" value="1"/>
</dbReference>
<organism evidence="4 5">
    <name type="scientific">Thalassobacterium sedimentorum</name>
    <dbReference type="NCBI Taxonomy" id="3041258"/>
    <lineage>
        <taxon>Bacteria</taxon>
        <taxon>Pseudomonadati</taxon>
        <taxon>Verrucomicrobiota</taxon>
        <taxon>Opitutia</taxon>
        <taxon>Puniceicoccales</taxon>
        <taxon>Coraliomargaritaceae</taxon>
        <taxon>Thalassobacterium</taxon>
    </lineage>
</organism>
<proteinExistence type="predicted"/>
<keyword evidence="5" id="KW-1185">Reference proteome</keyword>
<dbReference type="InterPro" id="IPR001910">
    <property type="entry name" value="Inosine/uridine_hydrolase_dom"/>
</dbReference>
<reference evidence="4 5" key="1">
    <citation type="submission" date="2023-04" db="EMBL/GenBank/DDBJ databases">
        <title>A novel bacteria isolated from coastal sediment.</title>
        <authorList>
            <person name="Liu X.-J."/>
            <person name="Du Z.-J."/>
        </authorList>
    </citation>
    <scope>NUCLEOTIDE SEQUENCE [LARGE SCALE GENOMIC DNA]</scope>
    <source>
        <strain evidence="4 5">SDUM461004</strain>
    </source>
</reference>
<feature type="domain" description="Inosine/uridine-preferring nucleoside hydrolase" evidence="3">
    <location>
        <begin position="8"/>
        <end position="301"/>
    </location>
</feature>
<keyword evidence="2" id="KW-0326">Glycosidase</keyword>
<dbReference type="InterPro" id="IPR036452">
    <property type="entry name" value="Ribo_hydro-like"/>
</dbReference>
<dbReference type="Proteomes" id="UP001243717">
    <property type="component" value="Unassembled WGS sequence"/>
</dbReference>
<dbReference type="GO" id="GO:0016787">
    <property type="term" value="F:hydrolase activity"/>
    <property type="evidence" value="ECO:0007669"/>
    <property type="project" value="UniProtKB-KW"/>
</dbReference>
<dbReference type="InterPro" id="IPR023186">
    <property type="entry name" value="IUNH"/>
</dbReference>
<dbReference type="PANTHER" id="PTHR12304:SF4">
    <property type="entry name" value="URIDINE NUCLEOSIDASE"/>
    <property type="match status" value="1"/>
</dbReference>
<dbReference type="PANTHER" id="PTHR12304">
    <property type="entry name" value="INOSINE-URIDINE PREFERRING NUCLEOSIDE HYDROLASE"/>
    <property type="match status" value="1"/>
</dbReference>
<evidence type="ECO:0000313" key="4">
    <source>
        <dbReference type="EMBL" id="MDQ8193503.1"/>
    </source>
</evidence>
<evidence type="ECO:0000256" key="2">
    <source>
        <dbReference type="ARBA" id="ARBA00023295"/>
    </source>
</evidence>
<evidence type="ECO:0000313" key="5">
    <source>
        <dbReference type="Proteomes" id="UP001243717"/>
    </source>
</evidence>
<evidence type="ECO:0000259" key="3">
    <source>
        <dbReference type="Pfam" id="PF01156"/>
    </source>
</evidence>
<dbReference type="RefSeq" id="WP_308983992.1">
    <property type="nucleotide sequence ID" value="NZ_JARXIC010000004.1"/>
</dbReference>
<evidence type="ECO:0000256" key="1">
    <source>
        <dbReference type="ARBA" id="ARBA00022801"/>
    </source>
</evidence>
<keyword evidence="1 4" id="KW-0378">Hydrolase</keyword>
<protein>
    <submittedName>
        <fullName evidence="4">Nucleoside hydrolase</fullName>
    </submittedName>
</protein>
<accession>A0ABU1AH39</accession>
<name>A0ABU1AH39_9BACT</name>
<dbReference type="EMBL" id="JARXIC010000004">
    <property type="protein sequence ID" value="MDQ8193503.1"/>
    <property type="molecule type" value="Genomic_DNA"/>
</dbReference>
<gene>
    <name evidence="4" type="ORF">QEH59_03645</name>
</gene>